<reference evidence="2 3" key="1">
    <citation type="submission" date="2020-08" db="EMBL/GenBank/DDBJ databases">
        <title>Bridging the membrane lipid divide: bacteria of the FCB group superphylum have the potential to synthesize archaeal ether lipids.</title>
        <authorList>
            <person name="Villanueva L."/>
            <person name="Von Meijenfeldt F.A.B."/>
            <person name="Westbye A.B."/>
            <person name="Yadav S."/>
            <person name="Hopmans E.C."/>
            <person name="Dutilh B.E."/>
            <person name="Sinninghe Damste J.S."/>
        </authorList>
    </citation>
    <scope>NUCLEOTIDE SEQUENCE [LARGE SCALE GENOMIC DNA]</scope>
    <source>
        <strain evidence="2">NIOZ-UU30</strain>
    </source>
</reference>
<dbReference type="Proteomes" id="UP000603434">
    <property type="component" value="Unassembled WGS sequence"/>
</dbReference>
<organism evidence="2 3">
    <name type="scientific">Candidatus Desulfatibia profunda</name>
    <dbReference type="NCBI Taxonomy" id="2841695"/>
    <lineage>
        <taxon>Bacteria</taxon>
        <taxon>Pseudomonadati</taxon>
        <taxon>Thermodesulfobacteriota</taxon>
        <taxon>Desulfobacteria</taxon>
        <taxon>Desulfobacterales</taxon>
        <taxon>Desulfobacterales incertae sedis</taxon>
        <taxon>Candidatus Desulfatibia</taxon>
    </lineage>
</organism>
<dbReference type="PANTHER" id="PTHR12110">
    <property type="entry name" value="HYDROXYPYRUVATE ISOMERASE"/>
    <property type="match status" value="1"/>
</dbReference>
<dbReference type="EMBL" id="JACNJH010000099">
    <property type="protein sequence ID" value="MBC8360650.1"/>
    <property type="molecule type" value="Genomic_DNA"/>
</dbReference>
<proteinExistence type="predicted"/>
<dbReference type="InterPro" id="IPR036237">
    <property type="entry name" value="Xyl_isomerase-like_sf"/>
</dbReference>
<comment type="caution">
    <text evidence="2">The sequence shown here is derived from an EMBL/GenBank/DDBJ whole genome shotgun (WGS) entry which is preliminary data.</text>
</comment>
<keyword evidence="2" id="KW-0413">Isomerase</keyword>
<dbReference type="Pfam" id="PF01261">
    <property type="entry name" value="AP_endonuc_2"/>
    <property type="match status" value="1"/>
</dbReference>
<name>A0A8J6TGI7_9BACT</name>
<accession>A0A8J6TGI7</accession>
<dbReference type="AlphaFoldDB" id="A0A8J6TGI7"/>
<dbReference type="Gene3D" id="3.20.20.150">
    <property type="entry name" value="Divalent-metal-dependent TIM barrel enzymes"/>
    <property type="match status" value="1"/>
</dbReference>
<dbReference type="InterPro" id="IPR050312">
    <property type="entry name" value="IolE/XylAMocC-like"/>
</dbReference>
<protein>
    <submittedName>
        <fullName evidence="2">Sugar phosphate isomerase/epimerase</fullName>
    </submittedName>
</protein>
<dbReference type="SUPFAM" id="SSF51658">
    <property type="entry name" value="Xylose isomerase-like"/>
    <property type="match status" value="1"/>
</dbReference>
<evidence type="ECO:0000313" key="2">
    <source>
        <dbReference type="EMBL" id="MBC8360650.1"/>
    </source>
</evidence>
<dbReference type="GO" id="GO:0016853">
    <property type="term" value="F:isomerase activity"/>
    <property type="evidence" value="ECO:0007669"/>
    <property type="project" value="UniProtKB-KW"/>
</dbReference>
<sequence length="286" mass="31994">MIFGYSTNAFVKFFLFESIEKIAALGFRGVEIMCDRPHLYPPDFGAEKMTRLKERLQRHNLKVTNLNSFTLFAVGDTYLPSWIEPEKARREIRIQHTLECLKTADALGCKNISVPPGGPLDGMSRDAAMALFHRGLERVIPLAEDLGVKILVEPEPGLLMENTAQFKSFIKEVESTAVGLNFDIGHFFCAGEDPPAALEELFEWVGHVHLEDIAASRTHNHLIPGLGAIQFLDIFKAMVKLGYKQDISLELYPYVDTPESAGRESLDFLKPLFEEAGLKIKGLSTL</sequence>
<evidence type="ECO:0000313" key="3">
    <source>
        <dbReference type="Proteomes" id="UP000603434"/>
    </source>
</evidence>
<evidence type="ECO:0000259" key="1">
    <source>
        <dbReference type="Pfam" id="PF01261"/>
    </source>
</evidence>
<feature type="domain" description="Xylose isomerase-like TIM barrel" evidence="1">
    <location>
        <begin position="19"/>
        <end position="271"/>
    </location>
</feature>
<dbReference type="InterPro" id="IPR013022">
    <property type="entry name" value="Xyl_isomerase-like_TIM-brl"/>
</dbReference>
<dbReference type="PANTHER" id="PTHR12110:SF21">
    <property type="entry name" value="XYLOSE ISOMERASE-LIKE TIM BARREL DOMAIN-CONTAINING PROTEIN"/>
    <property type="match status" value="1"/>
</dbReference>
<gene>
    <name evidence="2" type="ORF">H8E23_04555</name>
</gene>